<dbReference type="AlphaFoldDB" id="A0A195E701"/>
<dbReference type="Proteomes" id="UP000078492">
    <property type="component" value="Unassembled WGS sequence"/>
</dbReference>
<accession>A0A195E701</accession>
<reference evidence="2 3" key="1">
    <citation type="submission" date="2015-09" db="EMBL/GenBank/DDBJ databases">
        <title>Trachymyrmex cornetzi WGS genome.</title>
        <authorList>
            <person name="Nygaard S."/>
            <person name="Hu H."/>
            <person name="Boomsma J."/>
            <person name="Zhang G."/>
        </authorList>
    </citation>
    <scope>NUCLEOTIDE SEQUENCE [LARGE SCALE GENOMIC DNA]</scope>
    <source>
        <strain evidence="2">Tcor2-1</strain>
        <tissue evidence="2">Whole body</tissue>
    </source>
</reference>
<evidence type="ECO:0000313" key="2">
    <source>
        <dbReference type="EMBL" id="KYN20642.1"/>
    </source>
</evidence>
<dbReference type="EMBL" id="KQ979579">
    <property type="protein sequence ID" value="KYN20642.1"/>
    <property type="molecule type" value="Genomic_DNA"/>
</dbReference>
<organism evidence="2 3">
    <name type="scientific">Trachymyrmex cornetzi</name>
    <dbReference type="NCBI Taxonomy" id="471704"/>
    <lineage>
        <taxon>Eukaryota</taxon>
        <taxon>Metazoa</taxon>
        <taxon>Ecdysozoa</taxon>
        <taxon>Arthropoda</taxon>
        <taxon>Hexapoda</taxon>
        <taxon>Insecta</taxon>
        <taxon>Pterygota</taxon>
        <taxon>Neoptera</taxon>
        <taxon>Endopterygota</taxon>
        <taxon>Hymenoptera</taxon>
        <taxon>Apocrita</taxon>
        <taxon>Aculeata</taxon>
        <taxon>Formicoidea</taxon>
        <taxon>Formicidae</taxon>
        <taxon>Myrmicinae</taxon>
        <taxon>Trachymyrmex</taxon>
    </lineage>
</organism>
<gene>
    <name evidence="2" type="ORF">ALC57_06959</name>
</gene>
<protein>
    <submittedName>
        <fullName evidence="2">Uncharacterized protein</fullName>
    </submittedName>
</protein>
<sequence>MEQIAVTRRARSPMLSHGITADGPVIEPNACVSEEERNRMEAYTVARGRDLMRFYCSNDVTRPLFSVARRKTMDSIYRINWATISIHIFLATFRSKERVSVEKQSVARRRKPSWRVAATNGLMNLMEAPRYRVAGEPRWRITEAKEEKRKRLDVEREECFIRHRTTTPGRTRGHAAPTPTSLHVPY</sequence>
<feature type="region of interest" description="Disordered" evidence="1">
    <location>
        <begin position="166"/>
        <end position="186"/>
    </location>
</feature>
<name>A0A195E701_9HYME</name>
<proteinExistence type="predicted"/>
<evidence type="ECO:0000313" key="3">
    <source>
        <dbReference type="Proteomes" id="UP000078492"/>
    </source>
</evidence>
<keyword evidence="3" id="KW-1185">Reference proteome</keyword>
<evidence type="ECO:0000256" key="1">
    <source>
        <dbReference type="SAM" id="MobiDB-lite"/>
    </source>
</evidence>